<keyword evidence="3 4" id="KW-0418">Kinase</keyword>
<dbReference type="GO" id="GO:0032958">
    <property type="term" value="P:inositol phosphate biosynthetic process"/>
    <property type="evidence" value="ECO:0007669"/>
    <property type="project" value="InterPro"/>
</dbReference>
<evidence type="ECO:0000313" key="5">
    <source>
        <dbReference type="EMBL" id="CAD8480626.1"/>
    </source>
</evidence>
<evidence type="ECO:0000256" key="3">
    <source>
        <dbReference type="ARBA" id="ARBA00022777"/>
    </source>
</evidence>
<accession>A0A7S0EDQ0</accession>
<keyword evidence="2 4" id="KW-0808">Transferase</keyword>
<evidence type="ECO:0000256" key="4">
    <source>
        <dbReference type="RuleBase" id="RU363090"/>
    </source>
</evidence>
<dbReference type="EMBL" id="HBEO01012579">
    <property type="protein sequence ID" value="CAD8480626.1"/>
    <property type="molecule type" value="Transcribed_RNA"/>
</dbReference>
<dbReference type="GO" id="GO:0000828">
    <property type="term" value="F:inositol hexakisphosphate kinase activity"/>
    <property type="evidence" value="ECO:0007669"/>
    <property type="project" value="TreeGrafter"/>
</dbReference>
<dbReference type="Pfam" id="PF03770">
    <property type="entry name" value="IPK"/>
    <property type="match status" value="1"/>
</dbReference>
<dbReference type="GO" id="GO:0005634">
    <property type="term" value="C:nucleus"/>
    <property type="evidence" value="ECO:0007669"/>
    <property type="project" value="TreeGrafter"/>
</dbReference>
<reference evidence="5" key="1">
    <citation type="submission" date="2021-01" db="EMBL/GenBank/DDBJ databases">
        <authorList>
            <person name="Corre E."/>
            <person name="Pelletier E."/>
            <person name="Niang G."/>
            <person name="Scheremetjew M."/>
            <person name="Finn R."/>
            <person name="Kale V."/>
            <person name="Holt S."/>
            <person name="Cochrane G."/>
            <person name="Meng A."/>
            <person name="Brown T."/>
            <person name="Cohen L."/>
        </authorList>
    </citation>
    <scope>NUCLEOTIDE SEQUENCE</scope>
    <source>
        <strain evidence="5">CCMP325</strain>
    </source>
</reference>
<dbReference type="PANTHER" id="PTHR12400:SF21">
    <property type="entry name" value="KINASE"/>
    <property type="match status" value="1"/>
</dbReference>
<dbReference type="InterPro" id="IPR038286">
    <property type="entry name" value="IPK_sf"/>
</dbReference>
<evidence type="ECO:0000256" key="1">
    <source>
        <dbReference type="ARBA" id="ARBA00007374"/>
    </source>
</evidence>
<comment type="similarity">
    <text evidence="1 4">Belongs to the inositol phosphokinase (IPK) family.</text>
</comment>
<dbReference type="GO" id="GO:0046854">
    <property type="term" value="P:phosphatidylinositol phosphate biosynthetic process"/>
    <property type="evidence" value="ECO:0007669"/>
    <property type="project" value="TreeGrafter"/>
</dbReference>
<dbReference type="SUPFAM" id="SSF56104">
    <property type="entry name" value="SAICAR synthase-like"/>
    <property type="match status" value="1"/>
</dbReference>
<dbReference type="EC" id="2.7.-.-" evidence="4"/>
<dbReference type="PANTHER" id="PTHR12400">
    <property type="entry name" value="INOSITOL POLYPHOSPHATE KINASE"/>
    <property type="match status" value="1"/>
</dbReference>
<evidence type="ECO:0000256" key="2">
    <source>
        <dbReference type="ARBA" id="ARBA00022679"/>
    </source>
</evidence>
<name>A0A7S0EDQ0_9CRYP</name>
<dbReference type="Gene3D" id="3.30.470.160">
    <property type="entry name" value="Inositol polyphosphate kinase"/>
    <property type="match status" value="1"/>
</dbReference>
<dbReference type="AlphaFoldDB" id="A0A7S0EDQ0"/>
<dbReference type="InterPro" id="IPR005522">
    <property type="entry name" value="IPK"/>
</dbReference>
<dbReference type="GO" id="GO:0005737">
    <property type="term" value="C:cytoplasm"/>
    <property type="evidence" value="ECO:0007669"/>
    <property type="project" value="TreeGrafter"/>
</dbReference>
<protein>
    <recommendedName>
        <fullName evidence="4">Kinase</fullName>
        <ecNumber evidence="4">2.7.-.-</ecNumber>
    </recommendedName>
</protein>
<gene>
    <name evidence="5" type="ORF">HPHI1048_LOCUS8571</name>
</gene>
<proteinExistence type="inferred from homology"/>
<sequence>MTEGLKPFQLPGSWVDNFVMSFVASGHEGAISVKEDDSRFVFKRVEQKSDELQAYETLPDELKPFCPKYFGSHKTEDEAFLMLQNLVYGMKNPHVMDIKMGTRTFLETEVLNEKRRMDLLAKMVKIDPNEPTEEEKQLGITKLRYMQYREKLSTSQKLGFRIDAIKIHDEERPSLSQEHAKNICDVEGVHDALNVFLCAREDVKEAMLTQLKELRNVLETSEWFMKHEIIGSSILFVFDK</sequence>
<organism evidence="5">
    <name type="scientific">Hanusia phi</name>
    <dbReference type="NCBI Taxonomy" id="3032"/>
    <lineage>
        <taxon>Eukaryota</taxon>
        <taxon>Cryptophyceae</taxon>
        <taxon>Pyrenomonadales</taxon>
        <taxon>Geminigeraceae</taxon>
        <taxon>Hanusia</taxon>
    </lineage>
</organism>